<sequence>MDRCEPKFPYDSSVALLEVLDPELNKAFAFIDPHGLSGGSFLSAGLKVIREIASVCRAKSVKDKEIK</sequence>
<dbReference type="AlphaFoldDB" id="A0A9N9CLI6"/>
<evidence type="ECO:0000313" key="1">
    <source>
        <dbReference type="EMBL" id="CAG8607530.1"/>
    </source>
</evidence>
<name>A0A9N9CLI6_9GLOM</name>
<protein>
    <submittedName>
        <fullName evidence="1">1586_t:CDS:1</fullName>
    </submittedName>
</protein>
<dbReference type="Proteomes" id="UP000789570">
    <property type="component" value="Unassembled WGS sequence"/>
</dbReference>
<evidence type="ECO:0000313" key="2">
    <source>
        <dbReference type="Proteomes" id="UP000789570"/>
    </source>
</evidence>
<comment type="caution">
    <text evidence="1">The sequence shown here is derived from an EMBL/GenBank/DDBJ whole genome shotgun (WGS) entry which is preliminary data.</text>
</comment>
<gene>
    <name evidence="1" type="ORF">FCALED_LOCUS8901</name>
</gene>
<reference evidence="1" key="1">
    <citation type="submission" date="2021-06" db="EMBL/GenBank/DDBJ databases">
        <authorList>
            <person name="Kallberg Y."/>
            <person name="Tangrot J."/>
            <person name="Rosling A."/>
        </authorList>
    </citation>
    <scope>NUCLEOTIDE SEQUENCE</scope>
    <source>
        <strain evidence="1">UK204</strain>
    </source>
</reference>
<dbReference type="EMBL" id="CAJVPQ010002757">
    <property type="protein sequence ID" value="CAG8607530.1"/>
    <property type="molecule type" value="Genomic_DNA"/>
</dbReference>
<organism evidence="1 2">
    <name type="scientific">Funneliformis caledonium</name>
    <dbReference type="NCBI Taxonomy" id="1117310"/>
    <lineage>
        <taxon>Eukaryota</taxon>
        <taxon>Fungi</taxon>
        <taxon>Fungi incertae sedis</taxon>
        <taxon>Mucoromycota</taxon>
        <taxon>Glomeromycotina</taxon>
        <taxon>Glomeromycetes</taxon>
        <taxon>Glomerales</taxon>
        <taxon>Glomeraceae</taxon>
        <taxon>Funneliformis</taxon>
    </lineage>
</organism>
<keyword evidence="2" id="KW-1185">Reference proteome</keyword>
<proteinExistence type="predicted"/>
<accession>A0A9N9CLI6</accession>